<organism evidence="1 2">
    <name type="scientific">Smallanthus sonchifolius</name>
    <dbReference type="NCBI Taxonomy" id="185202"/>
    <lineage>
        <taxon>Eukaryota</taxon>
        <taxon>Viridiplantae</taxon>
        <taxon>Streptophyta</taxon>
        <taxon>Embryophyta</taxon>
        <taxon>Tracheophyta</taxon>
        <taxon>Spermatophyta</taxon>
        <taxon>Magnoliopsida</taxon>
        <taxon>eudicotyledons</taxon>
        <taxon>Gunneridae</taxon>
        <taxon>Pentapetalae</taxon>
        <taxon>asterids</taxon>
        <taxon>campanulids</taxon>
        <taxon>Asterales</taxon>
        <taxon>Asteraceae</taxon>
        <taxon>Asteroideae</taxon>
        <taxon>Heliantheae alliance</taxon>
        <taxon>Millerieae</taxon>
        <taxon>Smallanthus</taxon>
    </lineage>
</organism>
<accession>A0ACB9I2T2</accession>
<evidence type="ECO:0000313" key="1">
    <source>
        <dbReference type="EMBL" id="KAI3802294.1"/>
    </source>
</evidence>
<sequence>MEYGPHGIKGFPTIELFVPGKPPVDDQVAREAMPIGEFALQQVIFLKLKLNIHYPVFFCYSFVTFINAILVGAGCLALGFFVGAQKPSLKFLSTKTVKTVALVDGNKKARATKPPLDIEKLAEIIEEFKVLVVRNDLKMGKGKIDVQCRGKHHLFKQGYKNAIDEAIRLSHLAIETSDHGTLKETHRLDYGASHYAKSQDTTDEIVIPVQFRFQRLWSDYFQEHKVKMPMVLLYQKVLIMHHKIPRWLSITLLIASY</sequence>
<keyword evidence="2" id="KW-1185">Reference proteome</keyword>
<proteinExistence type="predicted"/>
<protein>
    <submittedName>
        <fullName evidence="1">Uncharacterized protein</fullName>
    </submittedName>
</protein>
<comment type="caution">
    <text evidence="1">The sequence shown here is derived from an EMBL/GenBank/DDBJ whole genome shotgun (WGS) entry which is preliminary data.</text>
</comment>
<reference evidence="1 2" key="2">
    <citation type="journal article" date="2022" name="Mol. Ecol. Resour.">
        <title>The genomes of chicory, endive, great burdock and yacon provide insights into Asteraceae paleo-polyploidization history and plant inulin production.</title>
        <authorList>
            <person name="Fan W."/>
            <person name="Wang S."/>
            <person name="Wang H."/>
            <person name="Wang A."/>
            <person name="Jiang F."/>
            <person name="Liu H."/>
            <person name="Zhao H."/>
            <person name="Xu D."/>
            <person name="Zhang Y."/>
        </authorList>
    </citation>
    <scope>NUCLEOTIDE SEQUENCE [LARGE SCALE GENOMIC DNA]</scope>
    <source>
        <strain evidence="2">cv. Yunnan</strain>
        <tissue evidence="1">Leaves</tissue>
    </source>
</reference>
<evidence type="ECO:0000313" key="2">
    <source>
        <dbReference type="Proteomes" id="UP001056120"/>
    </source>
</evidence>
<reference evidence="2" key="1">
    <citation type="journal article" date="2022" name="Mol. Ecol. Resour.">
        <title>The genomes of chicory, endive, great burdock and yacon provide insights into Asteraceae palaeo-polyploidization history and plant inulin production.</title>
        <authorList>
            <person name="Fan W."/>
            <person name="Wang S."/>
            <person name="Wang H."/>
            <person name="Wang A."/>
            <person name="Jiang F."/>
            <person name="Liu H."/>
            <person name="Zhao H."/>
            <person name="Xu D."/>
            <person name="Zhang Y."/>
        </authorList>
    </citation>
    <scope>NUCLEOTIDE SEQUENCE [LARGE SCALE GENOMIC DNA]</scope>
    <source>
        <strain evidence="2">cv. Yunnan</strain>
    </source>
</reference>
<dbReference type="EMBL" id="CM042027">
    <property type="protein sequence ID" value="KAI3802294.1"/>
    <property type="molecule type" value="Genomic_DNA"/>
</dbReference>
<name>A0ACB9I2T2_9ASTR</name>
<gene>
    <name evidence="1" type="ORF">L1987_30424</name>
</gene>
<dbReference type="Proteomes" id="UP001056120">
    <property type="component" value="Linkage Group LG10"/>
</dbReference>